<organism evidence="1 2">
    <name type="scientific">Moritella viscosa</name>
    <dbReference type="NCBI Taxonomy" id="80854"/>
    <lineage>
        <taxon>Bacteria</taxon>
        <taxon>Pseudomonadati</taxon>
        <taxon>Pseudomonadota</taxon>
        <taxon>Gammaproteobacteria</taxon>
        <taxon>Alteromonadales</taxon>
        <taxon>Moritellaceae</taxon>
        <taxon>Moritella</taxon>
    </lineage>
</organism>
<accession>A0A1K9ZJB0</accession>
<gene>
    <name evidence="1" type="ORF">NVI5450_1952</name>
</gene>
<protein>
    <submittedName>
        <fullName evidence="1">Uncharacterized protein</fullName>
    </submittedName>
</protein>
<evidence type="ECO:0000313" key="1">
    <source>
        <dbReference type="EMBL" id="SGY97462.1"/>
    </source>
</evidence>
<name>A0A1K9ZJB0_9GAMM</name>
<evidence type="ECO:0000313" key="2">
    <source>
        <dbReference type="Proteomes" id="UP000183794"/>
    </source>
</evidence>
<proteinExistence type="predicted"/>
<dbReference type="Proteomes" id="UP000183794">
    <property type="component" value="Unassembled WGS sequence"/>
</dbReference>
<sequence>MFILTTSECECECDLFALVFSGLIKPLDESNVNHIINQLWLFYKWREF</sequence>
<reference evidence="1 2" key="1">
    <citation type="submission" date="2016-11" db="EMBL/GenBank/DDBJ databases">
        <authorList>
            <person name="Jaros S."/>
            <person name="Januszkiewicz K."/>
            <person name="Wedrychowicz H."/>
        </authorList>
    </citation>
    <scope>NUCLEOTIDE SEQUENCE [LARGE SCALE GENOMIC DNA]</scope>
    <source>
        <strain evidence="1">NVI 5450</strain>
    </source>
</reference>
<dbReference type="AlphaFoldDB" id="A0A1K9ZJB0"/>
<dbReference type="EMBL" id="FPLD01000054">
    <property type="protein sequence ID" value="SGY97462.1"/>
    <property type="molecule type" value="Genomic_DNA"/>
</dbReference>